<dbReference type="InterPro" id="IPR006626">
    <property type="entry name" value="PbH1"/>
</dbReference>
<evidence type="ECO:0000313" key="2">
    <source>
        <dbReference type="EMBL" id="BAX82610.1"/>
    </source>
</evidence>
<dbReference type="Gene3D" id="2.160.20.10">
    <property type="entry name" value="Single-stranded right-handed beta-helix, Pectin lyase-like"/>
    <property type="match status" value="1"/>
</dbReference>
<dbReference type="SUPFAM" id="SSF51126">
    <property type="entry name" value="Pectin lyase-like"/>
    <property type="match status" value="1"/>
</dbReference>
<dbReference type="InterPro" id="IPR011050">
    <property type="entry name" value="Pectin_lyase_fold/virulence"/>
</dbReference>
<dbReference type="KEGG" id="mbas:ALGA_4320"/>
<evidence type="ECO:0000313" key="3">
    <source>
        <dbReference type="Proteomes" id="UP000218267"/>
    </source>
</evidence>
<dbReference type="Pfam" id="PF13229">
    <property type="entry name" value="Beta_helix"/>
    <property type="match status" value="1"/>
</dbReference>
<gene>
    <name evidence="2" type="ORF">ALGA_4320</name>
</gene>
<name>A0A1Y1CQQ5_9BACT</name>
<feature type="domain" description="Right handed beta helix" evidence="1">
    <location>
        <begin position="28"/>
        <end position="160"/>
    </location>
</feature>
<dbReference type="EMBL" id="AP018042">
    <property type="protein sequence ID" value="BAX82610.1"/>
    <property type="molecule type" value="Genomic_DNA"/>
</dbReference>
<accession>A0A1Y1CQQ5</accession>
<protein>
    <recommendedName>
        <fullName evidence="1">Right handed beta helix domain-containing protein</fullName>
    </recommendedName>
</protein>
<keyword evidence="3" id="KW-1185">Reference proteome</keyword>
<organism evidence="2 3">
    <name type="scientific">Labilibaculum antarcticum</name>
    <dbReference type="NCBI Taxonomy" id="1717717"/>
    <lineage>
        <taxon>Bacteria</taxon>
        <taxon>Pseudomonadati</taxon>
        <taxon>Bacteroidota</taxon>
        <taxon>Bacteroidia</taxon>
        <taxon>Marinilabiliales</taxon>
        <taxon>Marinifilaceae</taxon>
        <taxon>Labilibaculum</taxon>
    </lineage>
</organism>
<sequence>MITVEAESDHVTVEYMNLGEANGDAILLVGNVKDIHIRGNEMFDNSRQGVSIVGGKSIVIEENEIHHTQGTSPQFGIDIESRSYSSSDIEIRFNHFHHNRGGDIVNTDGRNVLIEDNILEQGEGNQYIDGPLVYWKNADLTIRANEITMLSVSVNNWNGIIMYSGDFEKTNPATTYIYNNIFHHCGVYMYKGADLNIHDNYMINGHVCFKEMTNLTLKDNKIETTSSDVWAYRFLQVSGSASGNKFNDVLYTIPLSSEPWDGDWIY</sequence>
<dbReference type="InterPro" id="IPR039448">
    <property type="entry name" value="Beta_helix"/>
</dbReference>
<reference evidence="2 3" key="1">
    <citation type="journal article" date="2018" name="Mar. Genomics">
        <title>Complete genome sequence of Marinifilaceae bacterium strain SPP2, isolated from the Antarctic marine sediment.</title>
        <authorList>
            <person name="Watanabe M."/>
            <person name="Kojima H."/>
            <person name="Fukui M."/>
        </authorList>
    </citation>
    <scope>NUCLEOTIDE SEQUENCE [LARGE SCALE GENOMIC DNA]</scope>
    <source>
        <strain evidence="2 3">SPP2</strain>
    </source>
</reference>
<dbReference type="SMART" id="SM00710">
    <property type="entry name" value="PbH1"/>
    <property type="match status" value="4"/>
</dbReference>
<dbReference type="Proteomes" id="UP000218267">
    <property type="component" value="Chromosome"/>
</dbReference>
<proteinExistence type="predicted"/>
<reference evidence="3" key="2">
    <citation type="journal article" date="2020" name="Antonie Van Leeuwenhoek">
        <title>Labilibaculum antarcticum sp. nov., a novel facultative anaerobic, psychrotorelant bacterium isolated from marine sediment of Antarctica.</title>
        <authorList>
            <person name="Watanabe M."/>
            <person name="Kojima H."/>
            <person name="Fukui M."/>
        </authorList>
    </citation>
    <scope>NUCLEOTIDE SEQUENCE [LARGE SCALE GENOMIC DNA]</scope>
    <source>
        <strain evidence="3">SPP2</strain>
    </source>
</reference>
<dbReference type="AlphaFoldDB" id="A0A1Y1CQQ5"/>
<dbReference type="InterPro" id="IPR012334">
    <property type="entry name" value="Pectin_lyas_fold"/>
</dbReference>
<evidence type="ECO:0000259" key="1">
    <source>
        <dbReference type="Pfam" id="PF13229"/>
    </source>
</evidence>